<dbReference type="OrthoDB" id="3268677at2759"/>
<keyword evidence="3" id="KW-1185">Reference proteome</keyword>
<dbReference type="AlphaFoldDB" id="A0A2X0NDV7"/>
<reference evidence="3" key="1">
    <citation type="submission" date="2016-10" db="EMBL/GenBank/DDBJ databases">
        <authorList>
            <person name="Jeantristanb JTB J.-T."/>
            <person name="Ricardo R."/>
        </authorList>
    </citation>
    <scope>NUCLEOTIDE SEQUENCE [LARGE SCALE GENOMIC DNA]</scope>
</reference>
<evidence type="ECO:0000313" key="3">
    <source>
        <dbReference type="Proteomes" id="UP000249723"/>
    </source>
</evidence>
<accession>A0A2X0NDV7</accession>
<name>A0A2X0NDV7_9BASI</name>
<evidence type="ECO:0000256" key="1">
    <source>
        <dbReference type="SAM" id="MobiDB-lite"/>
    </source>
</evidence>
<dbReference type="EMBL" id="FMWP01000061">
    <property type="protein sequence ID" value="SCZ95213.1"/>
    <property type="molecule type" value="Genomic_DNA"/>
</dbReference>
<evidence type="ECO:0000313" key="2">
    <source>
        <dbReference type="EMBL" id="SCZ95213.1"/>
    </source>
</evidence>
<feature type="compositionally biased region" description="Basic and acidic residues" evidence="1">
    <location>
        <begin position="12"/>
        <end position="25"/>
    </location>
</feature>
<organism evidence="2 3">
    <name type="scientific">Microbotryum saponariae</name>
    <dbReference type="NCBI Taxonomy" id="289078"/>
    <lineage>
        <taxon>Eukaryota</taxon>
        <taxon>Fungi</taxon>
        <taxon>Dikarya</taxon>
        <taxon>Basidiomycota</taxon>
        <taxon>Pucciniomycotina</taxon>
        <taxon>Microbotryomycetes</taxon>
        <taxon>Microbotryales</taxon>
        <taxon>Microbotryaceae</taxon>
        <taxon>Microbotryum</taxon>
    </lineage>
</organism>
<protein>
    <submittedName>
        <fullName evidence="2">BZ3500_MvSof-1268-A1-R1_Chr11-2g03358 protein</fullName>
    </submittedName>
</protein>
<sequence length="72" mass="8014">MVESAGDGRLLSGHDDRAAKAPLDAGRDKFKDRGTIIAARKQDYRSIAIAGLPFSVQRIWRHIDYAERMQSG</sequence>
<feature type="region of interest" description="Disordered" evidence="1">
    <location>
        <begin position="1"/>
        <end position="25"/>
    </location>
</feature>
<gene>
    <name evidence="2" type="ORF">BZ3500_MVSOF-1268-A1-R1_CHR11-2G03358</name>
</gene>
<dbReference type="STRING" id="289078.A0A2X0NDV7"/>
<proteinExistence type="predicted"/>
<dbReference type="Proteomes" id="UP000249723">
    <property type="component" value="Unassembled WGS sequence"/>
</dbReference>